<accession>A0AAN6QBR3</accession>
<dbReference type="AlphaFoldDB" id="A0AAN6QBR3"/>
<dbReference type="EMBL" id="MU853376">
    <property type="protein sequence ID" value="KAK4107297.1"/>
    <property type="molecule type" value="Genomic_DNA"/>
</dbReference>
<organism evidence="1 2">
    <name type="scientific">Canariomyces notabilis</name>
    <dbReference type="NCBI Taxonomy" id="2074819"/>
    <lineage>
        <taxon>Eukaryota</taxon>
        <taxon>Fungi</taxon>
        <taxon>Dikarya</taxon>
        <taxon>Ascomycota</taxon>
        <taxon>Pezizomycotina</taxon>
        <taxon>Sordariomycetes</taxon>
        <taxon>Sordariomycetidae</taxon>
        <taxon>Sordariales</taxon>
        <taxon>Chaetomiaceae</taxon>
        <taxon>Canariomyces</taxon>
    </lineage>
</organism>
<evidence type="ECO:0000313" key="2">
    <source>
        <dbReference type="Proteomes" id="UP001302812"/>
    </source>
</evidence>
<evidence type="ECO:0000313" key="1">
    <source>
        <dbReference type="EMBL" id="KAK4107297.1"/>
    </source>
</evidence>
<gene>
    <name evidence="1" type="ORF">N656DRAFT_785404</name>
</gene>
<protein>
    <submittedName>
        <fullName evidence="1">Uncharacterized protein</fullName>
    </submittedName>
</protein>
<name>A0AAN6QBR3_9PEZI</name>
<proteinExistence type="predicted"/>
<dbReference type="GeneID" id="89940502"/>
<keyword evidence="2" id="KW-1185">Reference proteome</keyword>
<reference evidence="1" key="2">
    <citation type="submission" date="2023-05" db="EMBL/GenBank/DDBJ databases">
        <authorList>
            <consortium name="Lawrence Berkeley National Laboratory"/>
            <person name="Steindorff A."/>
            <person name="Hensen N."/>
            <person name="Bonometti L."/>
            <person name="Westerberg I."/>
            <person name="Brannstrom I.O."/>
            <person name="Guillou S."/>
            <person name="Cros-Aarteil S."/>
            <person name="Calhoun S."/>
            <person name="Haridas S."/>
            <person name="Kuo A."/>
            <person name="Mondo S."/>
            <person name="Pangilinan J."/>
            <person name="Riley R."/>
            <person name="Labutti K."/>
            <person name="Andreopoulos B."/>
            <person name="Lipzen A."/>
            <person name="Chen C."/>
            <person name="Yanf M."/>
            <person name="Daum C."/>
            <person name="Ng V."/>
            <person name="Clum A."/>
            <person name="Ohm R."/>
            <person name="Martin F."/>
            <person name="Silar P."/>
            <person name="Natvig D."/>
            <person name="Lalanne C."/>
            <person name="Gautier V."/>
            <person name="Ament-Velasquez S.L."/>
            <person name="Kruys A."/>
            <person name="Hutchinson M.I."/>
            <person name="Powell A.J."/>
            <person name="Barry K."/>
            <person name="Miller A.N."/>
            <person name="Grigoriev I.V."/>
            <person name="Debuchy R."/>
            <person name="Gladieux P."/>
            <person name="Thoren M.H."/>
            <person name="Johannesson H."/>
        </authorList>
    </citation>
    <scope>NUCLEOTIDE SEQUENCE</scope>
    <source>
        <strain evidence="1">CBS 508.74</strain>
    </source>
</reference>
<dbReference type="Proteomes" id="UP001302812">
    <property type="component" value="Unassembled WGS sequence"/>
</dbReference>
<dbReference type="RefSeq" id="XP_064664867.1">
    <property type="nucleotide sequence ID" value="XM_064816377.1"/>
</dbReference>
<reference evidence="1" key="1">
    <citation type="journal article" date="2023" name="Mol. Phylogenet. Evol.">
        <title>Genome-scale phylogeny and comparative genomics of the fungal order Sordariales.</title>
        <authorList>
            <person name="Hensen N."/>
            <person name="Bonometti L."/>
            <person name="Westerberg I."/>
            <person name="Brannstrom I.O."/>
            <person name="Guillou S."/>
            <person name="Cros-Aarteil S."/>
            <person name="Calhoun S."/>
            <person name="Haridas S."/>
            <person name="Kuo A."/>
            <person name="Mondo S."/>
            <person name="Pangilinan J."/>
            <person name="Riley R."/>
            <person name="LaButti K."/>
            <person name="Andreopoulos B."/>
            <person name="Lipzen A."/>
            <person name="Chen C."/>
            <person name="Yan M."/>
            <person name="Daum C."/>
            <person name="Ng V."/>
            <person name="Clum A."/>
            <person name="Steindorff A."/>
            <person name="Ohm R.A."/>
            <person name="Martin F."/>
            <person name="Silar P."/>
            <person name="Natvig D.O."/>
            <person name="Lalanne C."/>
            <person name="Gautier V."/>
            <person name="Ament-Velasquez S.L."/>
            <person name="Kruys A."/>
            <person name="Hutchinson M.I."/>
            <person name="Powell A.J."/>
            <person name="Barry K."/>
            <person name="Miller A.N."/>
            <person name="Grigoriev I.V."/>
            <person name="Debuchy R."/>
            <person name="Gladieux P."/>
            <person name="Hiltunen Thoren M."/>
            <person name="Johannesson H."/>
        </authorList>
    </citation>
    <scope>NUCLEOTIDE SEQUENCE</scope>
    <source>
        <strain evidence="1">CBS 508.74</strain>
    </source>
</reference>
<sequence>MPRLSQITYDHAATVLAISDYFDFLAKMYLDEADILRPPEGGWPEITSDRLRSLGKTDKVNMLLRYIPYLRSGIYGSKSEAEVGPSGVQLYNWMESIGNLGRRSGLDAEAHFEVAKVITEPLNEHGEPGLAPPHAVGLTSTSDNIMYDRWILDTELGVIYWVSCPDRMRYEPTREPVLDDWYDFSPEGEREWRCEPAWAVVDFFELLKDQFLQLFSLPVSPTSVRDMGDGKPAEVEGALPLVQAIYREHGWPDLNRYRKDTCLKAVRERLEERYGEECWRLGL</sequence>
<comment type="caution">
    <text evidence="1">The sequence shown here is derived from an EMBL/GenBank/DDBJ whole genome shotgun (WGS) entry which is preliminary data.</text>
</comment>